<reference evidence="7 8" key="1">
    <citation type="submission" date="2016-11" db="EMBL/GenBank/DDBJ databases">
        <authorList>
            <person name="Jaros S."/>
            <person name="Januszkiewicz K."/>
            <person name="Wedrychowicz H."/>
        </authorList>
    </citation>
    <scope>NUCLEOTIDE SEQUENCE [LARGE SCALE GENOMIC DNA]</scope>
    <source>
        <strain evidence="7 8">DSM 17477</strain>
    </source>
</reference>
<dbReference type="CDD" id="cd16442">
    <property type="entry name" value="BPL"/>
    <property type="match status" value="1"/>
</dbReference>
<dbReference type="InterPro" id="IPR004408">
    <property type="entry name" value="Biotin_CoA_COase_ligase"/>
</dbReference>
<dbReference type="CDD" id="cd00090">
    <property type="entry name" value="HTH_ARSR"/>
    <property type="match status" value="1"/>
</dbReference>
<comment type="function">
    <text evidence="5">Acts both as a biotin--[acetyl-CoA-carboxylase] ligase and a repressor.</text>
</comment>
<dbReference type="Gene3D" id="1.10.10.10">
    <property type="entry name" value="Winged helix-like DNA-binding domain superfamily/Winged helix DNA-binding domain"/>
    <property type="match status" value="1"/>
</dbReference>
<dbReference type="NCBIfam" id="TIGR00121">
    <property type="entry name" value="birA_ligase"/>
    <property type="match status" value="1"/>
</dbReference>
<keyword evidence="4 5" id="KW-0092">Biotin</keyword>
<keyword evidence="2 5" id="KW-0547">Nucleotide-binding</keyword>
<gene>
    <name evidence="5" type="primary">birA</name>
    <name evidence="7" type="ORF">SAMN02745751_00320</name>
</gene>
<feature type="binding site" evidence="5">
    <location>
        <position position="183"/>
    </location>
    <ligand>
        <name>biotin</name>
        <dbReference type="ChEBI" id="CHEBI:57586"/>
    </ligand>
</feature>
<feature type="binding site" evidence="5">
    <location>
        <position position="113"/>
    </location>
    <ligand>
        <name>biotin</name>
        <dbReference type="ChEBI" id="CHEBI:57586"/>
    </ligand>
</feature>
<feature type="domain" description="BPL/LPL catalytic" evidence="6">
    <location>
        <begin position="66"/>
        <end position="256"/>
    </location>
</feature>
<dbReference type="SUPFAM" id="SSF50037">
    <property type="entry name" value="C-terminal domain of transcriptional repressors"/>
    <property type="match status" value="1"/>
</dbReference>
<keyword evidence="5" id="KW-0678">Repressor</keyword>
<dbReference type="InterPro" id="IPR013196">
    <property type="entry name" value="HTH_11"/>
</dbReference>
<dbReference type="PANTHER" id="PTHR12835:SF5">
    <property type="entry name" value="BIOTIN--PROTEIN LIGASE"/>
    <property type="match status" value="1"/>
</dbReference>
<dbReference type="InterPro" id="IPR036388">
    <property type="entry name" value="WH-like_DNA-bd_sf"/>
</dbReference>
<dbReference type="EMBL" id="FQZL01000004">
    <property type="protein sequence ID" value="SHI42493.1"/>
    <property type="molecule type" value="Genomic_DNA"/>
</dbReference>
<dbReference type="EC" id="6.3.4.15" evidence="5"/>
<proteinExistence type="inferred from homology"/>
<dbReference type="InterPro" id="IPR036390">
    <property type="entry name" value="WH_DNA-bd_sf"/>
</dbReference>
<dbReference type="InterPro" id="IPR004143">
    <property type="entry name" value="BPL_LPL_catalytic"/>
</dbReference>
<dbReference type="HAMAP" id="MF_00978">
    <property type="entry name" value="Bifunct_BirA"/>
    <property type="match status" value="1"/>
</dbReference>
<evidence type="ECO:0000256" key="1">
    <source>
        <dbReference type="ARBA" id="ARBA00022598"/>
    </source>
</evidence>
<dbReference type="PROSITE" id="PS51733">
    <property type="entry name" value="BPL_LPL_CATALYTIC"/>
    <property type="match status" value="1"/>
</dbReference>
<keyword evidence="5" id="KW-0238">DNA-binding</keyword>
<dbReference type="Gene3D" id="3.30.930.10">
    <property type="entry name" value="Bira Bifunctional Protein, Domain 2"/>
    <property type="match status" value="1"/>
</dbReference>
<feature type="binding site" evidence="5">
    <location>
        <begin position="89"/>
        <end position="91"/>
    </location>
    <ligand>
        <name>biotin</name>
        <dbReference type="ChEBI" id="CHEBI:57586"/>
    </ligand>
</feature>
<keyword evidence="8" id="KW-1185">Reference proteome</keyword>
<dbReference type="InterPro" id="IPR045864">
    <property type="entry name" value="aa-tRNA-synth_II/BPL/LPL"/>
</dbReference>
<dbReference type="SUPFAM" id="SSF46785">
    <property type="entry name" value="Winged helix' DNA-binding domain"/>
    <property type="match status" value="1"/>
</dbReference>
<dbReference type="Pfam" id="PF02237">
    <property type="entry name" value="BPL_C"/>
    <property type="match status" value="1"/>
</dbReference>
<dbReference type="InterPro" id="IPR008988">
    <property type="entry name" value="Transcriptional_repressor_C"/>
</dbReference>
<evidence type="ECO:0000256" key="2">
    <source>
        <dbReference type="ARBA" id="ARBA00022741"/>
    </source>
</evidence>
<keyword evidence="3 5" id="KW-0067">ATP-binding</keyword>
<evidence type="ECO:0000256" key="4">
    <source>
        <dbReference type="ARBA" id="ARBA00023267"/>
    </source>
</evidence>
<dbReference type="AlphaFoldDB" id="A0A1M6B1Y3"/>
<dbReference type="PANTHER" id="PTHR12835">
    <property type="entry name" value="BIOTIN PROTEIN LIGASE"/>
    <property type="match status" value="1"/>
</dbReference>
<dbReference type="InterPro" id="IPR003142">
    <property type="entry name" value="BPL_C"/>
</dbReference>
<evidence type="ECO:0000256" key="3">
    <source>
        <dbReference type="ARBA" id="ARBA00022840"/>
    </source>
</evidence>
<dbReference type="SUPFAM" id="SSF55681">
    <property type="entry name" value="Class II aaRS and biotin synthetases"/>
    <property type="match status" value="1"/>
</dbReference>
<keyword evidence="5" id="KW-0804">Transcription</keyword>
<dbReference type="GO" id="GO:0005524">
    <property type="term" value="F:ATP binding"/>
    <property type="evidence" value="ECO:0007669"/>
    <property type="project" value="UniProtKB-UniRule"/>
</dbReference>
<dbReference type="GO" id="GO:0005737">
    <property type="term" value="C:cytoplasm"/>
    <property type="evidence" value="ECO:0007669"/>
    <property type="project" value="TreeGrafter"/>
</dbReference>
<dbReference type="STRING" id="1121476.SAMN02745751_00320"/>
<dbReference type="Pfam" id="PF08279">
    <property type="entry name" value="HTH_11"/>
    <property type="match status" value="1"/>
</dbReference>
<evidence type="ECO:0000313" key="7">
    <source>
        <dbReference type="EMBL" id="SHI42493.1"/>
    </source>
</evidence>
<keyword evidence="5" id="KW-0805">Transcription regulation</keyword>
<evidence type="ECO:0000256" key="5">
    <source>
        <dbReference type="HAMAP-Rule" id="MF_00978"/>
    </source>
</evidence>
<evidence type="ECO:0000259" key="6">
    <source>
        <dbReference type="PROSITE" id="PS51733"/>
    </source>
</evidence>
<dbReference type="GO" id="GO:0016740">
    <property type="term" value="F:transferase activity"/>
    <property type="evidence" value="ECO:0007669"/>
    <property type="project" value="UniProtKB-ARBA"/>
</dbReference>
<dbReference type="InterPro" id="IPR011991">
    <property type="entry name" value="ArsR-like_HTH"/>
</dbReference>
<feature type="DNA-binding region" description="H-T-H motif" evidence="5">
    <location>
        <begin position="18"/>
        <end position="37"/>
    </location>
</feature>
<dbReference type="Pfam" id="PF03099">
    <property type="entry name" value="BPL_LplA_LipB"/>
    <property type="match status" value="1"/>
</dbReference>
<sequence length="328" mass="36582">MKEKILHILNSEKDFVSGEEISRLLGVSRAAVWKHMKALKEEGYEIESVSRKGYRLVQSPDLLTEEEVKKHVTADVMGRKIVHFDSVDSTNTAAKELADKGEEHGTVIIGEEQTAGKGRLGRSWVSPKYKGIWFSFILRPEINPMLIAKVTQVAAAAVVKAGDEMGFDFKVKWPNDIIMNDKKVCGILTEMSAELNQINYVIPGIGINANLDIEDFDKELKEKASSIKIESGKAVDRKELVGRIINNFEELYDSFMADGKGIDSIRICRDKSILIGREVRVIRGGQTAEARVLDLNDDGELVVEWEGGRIEKLFSGEVSVRGKKGYVL</sequence>
<comment type="similarity">
    <text evidence="5">Belongs to the biotin--protein ligase family.</text>
</comment>
<dbReference type="OrthoDB" id="9807064at2"/>
<keyword evidence="1 5" id="KW-0436">Ligase</keyword>
<dbReference type="GO" id="GO:0004077">
    <property type="term" value="F:biotin--[biotin carboxyl-carrier protein] ligase activity"/>
    <property type="evidence" value="ECO:0007669"/>
    <property type="project" value="UniProtKB-UniRule"/>
</dbReference>
<name>A0A1M6B1Y3_9FIRM</name>
<dbReference type="GO" id="GO:0003677">
    <property type="term" value="F:DNA binding"/>
    <property type="evidence" value="ECO:0007669"/>
    <property type="project" value="UniProtKB-UniRule"/>
</dbReference>
<dbReference type="RefSeq" id="WP_073046060.1">
    <property type="nucleotide sequence ID" value="NZ_FQZL01000004.1"/>
</dbReference>
<accession>A0A1M6B1Y3</accession>
<dbReference type="GO" id="GO:0006355">
    <property type="term" value="P:regulation of DNA-templated transcription"/>
    <property type="evidence" value="ECO:0007669"/>
    <property type="project" value="UniProtKB-UniRule"/>
</dbReference>
<comment type="catalytic activity">
    <reaction evidence="5">
        <text>biotin + L-lysyl-[protein] + ATP = N(6)-biotinyl-L-lysyl-[protein] + AMP + diphosphate + H(+)</text>
        <dbReference type="Rhea" id="RHEA:11756"/>
        <dbReference type="Rhea" id="RHEA-COMP:9752"/>
        <dbReference type="Rhea" id="RHEA-COMP:10505"/>
        <dbReference type="ChEBI" id="CHEBI:15378"/>
        <dbReference type="ChEBI" id="CHEBI:29969"/>
        <dbReference type="ChEBI" id="CHEBI:30616"/>
        <dbReference type="ChEBI" id="CHEBI:33019"/>
        <dbReference type="ChEBI" id="CHEBI:57586"/>
        <dbReference type="ChEBI" id="CHEBI:83144"/>
        <dbReference type="ChEBI" id="CHEBI:456215"/>
        <dbReference type="EC" id="6.3.4.15"/>
    </reaction>
</comment>
<dbReference type="GO" id="GO:0009249">
    <property type="term" value="P:protein lipoylation"/>
    <property type="evidence" value="ECO:0007669"/>
    <property type="project" value="UniProtKB-ARBA"/>
</dbReference>
<dbReference type="Proteomes" id="UP000184052">
    <property type="component" value="Unassembled WGS sequence"/>
</dbReference>
<protein>
    <recommendedName>
        <fullName evidence="5">Bifunctional ligase/repressor BirA</fullName>
    </recommendedName>
    <alternativeName>
        <fullName evidence="5">Biotin--[acetyl-CoA-carboxylase] ligase</fullName>
        <ecNumber evidence="5">6.3.4.15</ecNumber>
    </alternativeName>
    <alternativeName>
        <fullName evidence="5">Biotin--protein ligase</fullName>
    </alternativeName>
    <alternativeName>
        <fullName evidence="5">Biotin-[acetyl-CoA carboxylase] synthetase</fullName>
    </alternativeName>
</protein>
<organism evidence="7 8">
    <name type="scientific">Dethiosulfatibacter aminovorans DSM 17477</name>
    <dbReference type="NCBI Taxonomy" id="1121476"/>
    <lineage>
        <taxon>Bacteria</taxon>
        <taxon>Bacillati</taxon>
        <taxon>Bacillota</taxon>
        <taxon>Tissierellia</taxon>
        <taxon>Dethiosulfatibacter</taxon>
    </lineage>
</organism>
<dbReference type="Gene3D" id="2.30.30.100">
    <property type="match status" value="1"/>
</dbReference>
<evidence type="ECO:0000313" key="8">
    <source>
        <dbReference type="Proteomes" id="UP000184052"/>
    </source>
</evidence>
<dbReference type="InterPro" id="IPR030855">
    <property type="entry name" value="Bifunct_BirA"/>
</dbReference>
<comment type="caution">
    <text evidence="5">Lacks conserved residue(s) required for the propagation of feature annotation.</text>
</comment>